<dbReference type="PANTHER" id="PTHR21290:SF34">
    <property type="entry name" value="PHOSPHATIDYLCHOLINE:CERAMIDE CHOLINEPHOSPHOTRANSFERASE 3-RELATED"/>
    <property type="match status" value="1"/>
</dbReference>
<dbReference type="InterPro" id="IPR036938">
    <property type="entry name" value="PAP2/HPO_sf"/>
</dbReference>
<comment type="similarity">
    <text evidence="2">Belongs to the sphingomyelin synthase family.</text>
</comment>
<dbReference type="GO" id="GO:0005789">
    <property type="term" value="C:endoplasmic reticulum membrane"/>
    <property type="evidence" value="ECO:0007669"/>
    <property type="project" value="TreeGrafter"/>
</dbReference>
<feature type="transmembrane region" description="Helical" evidence="10">
    <location>
        <begin position="29"/>
        <end position="49"/>
    </location>
</feature>
<dbReference type="GO" id="GO:0033188">
    <property type="term" value="F:sphingomyelin synthase activity"/>
    <property type="evidence" value="ECO:0007669"/>
    <property type="project" value="TreeGrafter"/>
</dbReference>
<dbReference type="Pfam" id="PF14360">
    <property type="entry name" value="PAP2_C"/>
    <property type="match status" value="1"/>
</dbReference>
<dbReference type="WBParaSite" id="ACRNAN_Path_844.g3242.t1">
    <property type="protein sequence ID" value="ACRNAN_Path_844.g3242.t1"/>
    <property type="gene ID" value="ACRNAN_Path_844.g3242"/>
</dbReference>
<evidence type="ECO:0000313" key="12">
    <source>
        <dbReference type="Proteomes" id="UP000887540"/>
    </source>
</evidence>
<keyword evidence="4 10" id="KW-0812">Transmembrane</keyword>
<dbReference type="PANTHER" id="PTHR21290">
    <property type="entry name" value="SPHINGOMYELIN SYNTHETASE"/>
    <property type="match status" value="1"/>
</dbReference>
<feature type="compositionally biased region" description="Polar residues" evidence="9">
    <location>
        <begin position="162"/>
        <end position="172"/>
    </location>
</feature>
<feature type="transmembrane region" description="Helical" evidence="10">
    <location>
        <begin position="55"/>
        <end position="73"/>
    </location>
</feature>
<evidence type="ECO:0000256" key="4">
    <source>
        <dbReference type="ARBA" id="ARBA00022692"/>
    </source>
</evidence>
<keyword evidence="12" id="KW-1185">Reference proteome</keyword>
<evidence type="ECO:0000256" key="8">
    <source>
        <dbReference type="ARBA" id="ARBA00023136"/>
    </source>
</evidence>
<evidence type="ECO:0000256" key="3">
    <source>
        <dbReference type="ARBA" id="ARBA00022679"/>
    </source>
</evidence>
<accession>A0A914CCS0</accession>
<dbReference type="GO" id="GO:0006686">
    <property type="term" value="P:sphingomyelin biosynthetic process"/>
    <property type="evidence" value="ECO:0007669"/>
    <property type="project" value="TreeGrafter"/>
</dbReference>
<feature type="domain" description="Sphingomyelin synthase-like" evidence="11">
    <location>
        <begin position="26"/>
        <end position="98"/>
    </location>
</feature>
<evidence type="ECO:0000256" key="2">
    <source>
        <dbReference type="ARBA" id="ARBA00005441"/>
    </source>
</evidence>
<keyword evidence="6 10" id="KW-1133">Transmembrane helix</keyword>
<protein>
    <submittedName>
        <fullName evidence="13">Sphingomyelin synthase-like domain-containing protein</fullName>
    </submittedName>
</protein>
<evidence type="ECO:0000256" key="9">
    <source>
        <dbReference type="SAM" id="MobiDB-lite"/>
    </source>
</evidence>
<organism evidence="12 13">
    <name type="scientific">Acrobeloides nanus</name>
    <dbReference type="NCBI Taxonomy" id="290746"/>
    <lineage>
        <taxon>Eukaryota</taxon>
        <taxon>Metazoa</taxon>
        <taxon>Ecdysozoa</taxon>
        <taxon>Nematoda</taxon>
        <taxon>Chromadorea</taxon>
        <taxon>Rhabditida</taxon>
        <taxon>Tylenchina</taxon>
        <taxon>Cephalobomorpha</taxon>
        <taxon>Cephaloboidea</taxon>
        <taxon>Cephalobidae</taxon>
        <taxon>Acrobeloides</taxon>
    </lineage>
</organism>
<evidence type="ECO:0000256" key="7">
    <source>
        <dbReference type="ARBA" id="ARBA00023098"/>
    </source>
</evidence>
<dbReference type="Proteomes" id="UP000887540">
    <property type="component" value="Unplaced"/>
</dbReference>
<proteinExistence type="inferred from homology"/>
<keyword evidence="3" id="KW-0808">Transferase</keyword>
<keyword evidence="5" id="KW-0746">Sphingolipid metabolism</keyword>
<name>A0A914CCS0_9BILA</name>
<keyword evidence="8 10" id="KW-0472">Membrane</keyword>
<dbReference type="CDD" id="cd01610">
    <property type="entry name" value="PAP2_like"/>
    <property type="match status" value="1"/>
</dbReference>
<sequence length="179" mass="20784">MSAYLKRLLEQTIHIGFQDIEDKMLCGDLLFSGHTLVMIVSAYTVSYYLPTSKKWLGYFPKLFALIGMICMIISRTHYTIDVVFAYWLSLGVFTLYHAYTEIDTYRERKNSALSQWWFIRVFVSWLEENVIPGRIENEFDIPLIPKIYKKFMEPSSKRAQAGDSNTMSTASSEMGIENV</sequence>
<dbReference type="InterPro" id="IPR045221">
    <property type="entry name" value="Sphingomyelin_synth-like"/>
</dbReference>
<dbReference type="SUPFAM" id="SSF48317">
    <property type="entry name" value="Acid phosphatase/Vanadium-dependent haloperoxidase"/>
    <property type="match status" value="1"/>
</dbReference>
<evidence type="ECO:0000256" key="10">
    <source>
        <dbReference type="SAM" id="Phobius"/>
    </source>
</evidence>
<feature type="region of interest" description="Disordered" evidence="9">
    <location>
        <begin position="158"/>
        <end position="179"/>
    </location>
</feature>
<evidence type="ECO:0000313" key="13">
    <source>
        <dbReference type="WBParaSite" id="ACRNAN_Path_844.g3242.t1"/>
    </source>
</evidence>
<comment type="subcellular location">
    <subcellularLocation>
        <location evidence="1">Membrane</location>
        <topology evidence="1">Multi-pass membrane protein</topology>
    </subcellularLocation>
</comment>
<dbReference type="GO" id="GO:0005886">
    <property type="term" value="C:plasma membrane"/>
    <property type="evidence" value="ECO:0007669"/>
    <property type="project" value="TreeGrafter"/>
</dbReference>
<evidence type="ECO:0000256" key="5">
    <source>
        <dbReference type="ARBA" id="ARBA00022919"/>
    </source>
</evidence>
<evidence type="ECO:0000256" key="6">
    <source>
        <dbReference type="ARBA" id="ARBA00022989"/>
    </source>
</evidence>
<dbReference type="GO" id="GO:0046513">
    <property type="term" value="P:ceramide biosynthetic process"/>
    <property type="evidence" value="ECO:0007669"/>
    <property type="project" value="TreeGrafter"/>
</dbReference>
<dbReference type="GO" id="GO:0047493">
    <property type="term" value="F:ceramide cholinephosphotransferase activity"/>
    <property type="evidence" value="ECO:0007669"/>
    <property type="project" value="TreeGrafter"/>
</dbReference>
<dbReference type="AlphaFoldDB" id="A0A914CCS0"/>
<dbReference type="GO" id="GO:0000139">
    <property type="term" value="C:Golgi membrane"/>
    <property type="evidence" value="ECO:0007669"/>
    <property type="project" value="TreeGrafter"/>
</dbReference>
<feature type="transmembrane region" description="Helical" evidence="10">
    <location>
        <begin position="80"/>
        <end position="99"/>
    </location>
</feature>
<keyword evidence="7" id="KW-0443">Lipid metabolism</keyword>
<evidence type="ECO:0000259" key="11">
    <source>
        <dbReference type="Pfam" id="PF14360"/>
    </source>
</evidence>
<evidence type="ECO:0000256" key="1">
    <source>
        <dbReference type="ARBA" id="ARBA00004141"/>
    </source>
</evidence>
<reference evidence="13" key="1">
    <citation type="submission" date="2022-11" db="UniProtKB">
        <authorList>
            <consortium name="WormBaseParasite"/>
        </authorList>
    </citation>
    <scope>IDENTIFICATION</scope>
</reference>
<dbReference type="InterPro" id="IPR025749">
    <property type="entry name" value="Sphingomyelin_synth-like_dom"/>
</dbReference>